<keyword evidence="1" id="KW-0175">Coiled coil</keyword>
<evidence type="ECO:0000256" key="1">
    <source>
        <dbReference type="SAM" id="Coils"/>
    </source>
</evidence>
<keyword evidence="4" id="KW-1185">Reference proteome</keyword>
<feature type="region of interest" description="Disordered" evidence="2">
    <location>
        <begin position="64"/>
        <end position="99"/>
    </location>
</feature>
<dbReference type="EMBL" id="RIBY02000001">
    <property type="protein sequence ID" value="KAH9845885.1"/>
    <property type="molecule type" value="Genomic_DNA"/>
</dbReference>
<name>A0A9W7W8G5_9PEZI</name>
<comment type="caution">
    <text evidence="3">The sequence shown here is derived from an EMBL/GenBank/DDBJ whole genome shotgun (WGS) entry which is preliminary data.</text>
</comment>
<reference evidence="3 4" key="1">
    <citation type="journal article" date="2018" name="IMA Fungus">
        <title>IMA Genome-F 10: Nine draft genome sequences of Claviceps purpurea s.lat., including C. arundinis, C. humidiphila, and C. cf. spartinae, pseudomolecules for the pitch canker pathogen Fusarium circinatum, draft genome of Davidsoniella eucalypti, Grosmannia galeiformis, Quambalaria eucalypti, and Teratosphaeria destructans.</title>
        <authorList>
            <person name="Wingfield B.D."/>
            <person name="Liu M."/>
            <person name="Nguyen H.D."/>
            <person name="Lane F.A."/>
            <person name="Morgan S.W."/>
            <person name="De Vos L."/>
            <person name="Wilken P.M."/>
            <person name="Duong T.A."/>
            <person name="Aylward J."/>
            <person name="Coetzee M.P."/>
            <person name="Dadej K."/>
            <person name="De Beer Z.W."/>
            <person name="Findlay W."/>
            <person name="Havenga M."/>
            <person name="Kolarik M."/>
            <person name="Menzies J.G."/>
            <person name="Naidoo K."/>
            <person name="Pochopski O."/>
            <person name="Shoukouhi P."/>
            <person name="Santana Q.C."/>
            <person name="Seifert K.A."/>
            <person name="Soal N."/>
            <person name="Steenkamp E.T."/>
            <person name="Tatham C.T."/>
            <person name="van der Nest M.A."/>
            <person name="Wingfield M.J."/>
        </authorList>
    </citation>
    <scope>NUCLEOTIDE SEQUENCE [LARGE SCALE GENOMIC DNA]</scope>
    <source>
        <strain evidence="3">CMW44962</strain>
    </source>
</reference>
<evidence type="ECO:0000256" key="2">
    <source>
        <dbReference type="SAM" id="MobiDB-lite"/>
    </source>
</evidence>
<proteinExistence type="predicted"/>
<dbReference type="Proteomes" id="UP001138500">
    <property type="component" value="Unassembled WGS sequence"/>
</dbReference>
<accession>A0A9W7W8G5</accession>
<evidence type="ECO:0000313" key="4">
    <source>
        <dbReference type="Proteomes" id="UP001138500"/>
    </source>
</evidence>
<organism evidence="3 4">
    <name type="scientific">Teratosphaeria destructans</name>
    <dbReference type="NCBI Taxonomy" id="418781"/>
    <lineage>
        <taxon>Eukaryota</taxon>
        <taxon>Fungi</taxon>
        <taxon>Dikarya</taxon>
        <taxon>Ascomycota</taxon>
        <taxon>Pezizomycotina</taxon>
        <taxon>Dothideomycetes</taxon>
        <taxon>Dothideomycetidae</taxon>
        <taxon>Mycosphaerellales</taxon>
        <taxon>Teratosphaeriaceae</taxon>
        <taxon>Teratosphaeria</taxon>
    </lineage>
</organism>
<protein>
    <submittedName>
        <fullName evidence="3">Uncharacterized protein</fullName>
    </submittedName>
</protein>
<feature type="region of interest" description="Disordered" evidence="2">
    <location>
        <begin position="1"/>
        <end position="39"/>
    </location>
</feature>
<reference evidence="3 4" key="2">
    <citation type="journal article" date="2021" name="Curr. Genet.">
        <title>Genetic response to nitrogen starvation in the aggressive Eucalyptus foliar pathogen Teratosphaeria destructans.</title>
        <authorList>
            <person name="Havenga M."/>
            <person name="Wingfield B.D."/>
            <person name="Wingfield M.J."/>
            <person name="Dreyer L.L."/>
            <person name="Roets F."/>
            <person name="Aylward J."/>
        </authorList>
    </citation>
    <scope>NUCLEOTIDE SEQUENCE [LARGE SCALE GENOMIC DNA]</scope>
    <source>
        <strain evidence="3">CMW44962</strain>
    </source>
</reference>
<evidence type="ECO:0000313" key="3">
    <source>
        <dbReference type="EMBL" id="KAH9845885.1"/>
    </source>
</evidence>
<gene>
    <name evidence="3" type="ORF">Tdes44962_MAKER00095</name>
</gene>
<sequence>MQSARPSAQGVAPAAKGLQEKGNGGDNKQLVSESAKPVKPGLRVHWAESVRGVVNTETVQAAMQKKGASEPQAAVKETSEELMPDFGLSTPTLSAKRESSFDAVLARRRARKLAEADKVKKMEAMKQAEKELREWELVGEEGEEWQVV</sequence>
<feature type="coiled-coil region" evidence="1">
    <location>
        <begin position="111"/>
        <end position="138"/>
    </location>
</feature>
<dbReference type="AlphaFoldDB" id="A0A9W7W8G5"/>